<organism evidence="3 4">
    <name type="scientific">Penicillium capsulatum</name>
    <dbReference type="NCBI Taxonomy" id="69766"/>
    <lineage>
        <taxon>Eukaryota</taxon>
        <taxon>Fungi</taxon>
        <taxon>Dikarya</taxon>
        <taxon>Ascomycota</taxon>
        <taxon>Pezizomycotina</taxon>
        <taxon>Eurotiomycetes</taxon>
        <taxon>Eurotiomycetidae</taxon>
        <taxon>Eurotiales</taxon>
        <taxon>Aspergillaceae</taxon>
        <taxon>Penicillium</taxon>
    </lineage>
</organism>
<feature type="signal peptide" evidence="2">
    <location>
        <begin position="1"/>
        <end position="20"/>
    </location>
</feature>
<reference evidence="3" key="1">
    <citation type="submission" date="2022-11" db="EMBL/GenBank/DDBJ databases">
        <authorList>
            <person name="Petersen C."/>
        </authorList>
    </citation>
    <scope>NUCLEOTIDE SEQUENCE</scope>
    <source>
        <strain evidence="3">IBT 21917</strain>
    </source>
</reference>
<keyword evidence="4" id="KW-1185">Reference proteome</keyword>
<comment type="caution">
    <text evidence="3">The sequence shown here is derived from an EMBL/GenBank/DDBJ whole genome shotgun (WGS) entry which is preliminary data.</text>
</comment>
<proteinExistence type="predicted"/>
<sequence>MKFSLSVSALLLAAGTMVAAEDHGKCSCTDSKLTSVCDPNTGDPIWDDFANKNDVYWCEVSTRKCSGVTGCSYGSRTGEAGPNSSDSNSCLTKCRKGD</sequence>
<evidence type="ECO:0000256" key="1">
    <source>
        <dbReference type="SAM" id="MobiDB-lite"/>
    </source>
</evidence>
<gene>
    <name evidence="3" type="ORF">N7492_007261</name>
</gene>
<dbReference type="EMBL" id="JAPQKO010000005">
    <property type="protein sequence ID" value="KAJ5161869.1"/>
    <property type="molecule type" value="Genomic_DNA"/>
</dbReference>
<reference evidence="3" key="2">
    <citation type="journal article" date="2023" name="IMA Fungus">
        <title>Comparative genomic study of the Penicillium genus elucidates a diverse pangenome and 15 lateral gene transfer events.</title>
        <authorList>
            <person name="Petersen C."/>
            <person name="Sorensen T."/>
            <person name="Nielsen M.R."/>
            <person name="Sondergaard T.E."/>
            <person name="Sorensen J.L."/>
            <person name="Fitzpatrick D.A."/>
            <person name="Frisvad J.C."/>
            <person name="Nielsen K.L."/>
        </authorList>
    </citation>
    <scope>NUCLEOTIDE SEQUENCE</scope>
    <source>
        <strain evidence="3">IBT 21917</strain>
    </source>
</reference>
<dbReference type="AlphaFoldDB" id="A0A9W9LLI5"/>
<feature type="compositionally biased region" description="Polar residues" evidence="1">
    <location>
        <begin position="82"/>
        <end position="91"/>
    </location>
</feature>
<evidence type="ECO:0000256" key="2">
    <source>
        <dbReference type="SAM" id="SignalP"/>
    </source>
</evidence>
<protein>
    <submittedName>
        <fullName evidence="3">Uncharacterized protein</fullName>
    </submittedName>
</protein>
<evidence type="ECO:0000313" key="4">
    <source>
        <dbReference type="Proteomes" id="UP001146351"/>
    </source>
</evidence>
<name>A0A9W9LLI5_9EURO</name>
<feature type="chain" id="PRO_5040724929" evidence="2">
    <location>
        <begin position="21"/>
        <end position="98"/>
    </location>
</feature>
<accession>A0A9W9LLI5</accession>
<feature type="region of interest" description="Disordered" evidence="1">
    <location>
        <begin position="75"/>
        <end position="98"/>
    </location>
</feature>
<dbReference type="Proteomes" id="UP001146351">
    <property type="component" value="Unassembled WGS sequence"/>
</dbReference>
<evidence type="ECO:0000313" key="3">
    <source>
        <dbReference type="EMBL" id="KAJ5161869.1"/>
    </source>
</evidence>
<keyword evidence="2" id="KW-0732">Signal</keyword>